<name>A0A0P8CAZ7_9EURY</name>
<reference evidence="2 3" key="1">
    <citation type="submission" date="2015-09" db="EMBL/GenBank/DDBJ databases">
        <title>A metagenomics-based metabolic model of nitrate-dependent anaerobic oxidation of methane by Methanoperedens-like archaea.</title>
        <authorList>
            <person name="Arshad A."/>
            <person name="Speth D.R."/>
            <person name="De Graaf R.M."/>
            <person name="Op Den Camp H.J."/>
            <person name="Jetten M.S."/>
            <person name="Welte C.U."/>
        </authorList>
    </citation>
    <scope>NUCLEOTIDE SEQUENCE [LARGE SCALE GENOMIC DNA]</scope>
</reference>
<dbReference type="AlphaFoldDB" id="A0A0P8CAZ7"/>
<protein>
    <recommendedName>
        <fullName evidence="1">Bacterial bifunctional deaminase-reductase C-terminal domain-containing protein</fullName>
    </recommendedName>
</protein>
<dbReference type="InterPro" id="IPR024072">
    <property type="entry name" value="DHFR-like_dom_sf"/>
</dbReference>
<dbReference type="Gene3D" id="3.40.430.10">
    <property type="entry name" value="Dihydrofolate Reductase, subunit A"/>
    <property type="match status" value="1"/>
</dbReference>
<dbReference type="Pfam" id="PF01872">
    <property type="entry name" value="RibD_C"/>
    <property type="match status" value="1"/>
</dbReference>
<gene>
    <name evidence="2" type="ORF">MPEBLZ_01440</name>
</gene>
<organism evidence="2 3">
    <name type="scientific">Candidatus Methanoperedens nitratireducens</name>
    <dbReference type="NCBI Taxonomy" id="1392998"/>
    <lineage>
        <taxon>Archaea</taxon>
        <taxon>Methanobacteriati</taxon>
        <taxon>Methanobacteriota</taxon>
        <taxon>Stenosarchaea group</taxon>
        <taxon>Methanomicrobia</taxon>
        <taxon>Methanosarcinales</taxon>
        <taxon>ANME-2 cluster</taxon>
        <taxon>Candidatus Methanoperedentaceae</taxon>
        <taxon>Candidatus Methanoperedens</taxon>
    </lineage>
</organism>
<proteinExistence type="predicted"/>
<dbReference type="PATRIC" id="fig|1719120.3.peg.1559"/>
<sequence length="189" mass="21056">MDNKNIGKVILGVTISLDGFAEDNNGSVGALYPDLDTLRNTEVLQESIQTTGSVVMAWKEFAMAKDPDWFAGNYEYQVPIFVFTDKAPKKHPKETDKLTFTFVTDGIKNAVWQAKAAAGNKNVTIIGSVATVQQVLNAGLADELQIQIIPIFLHNGFRPFERVDKNIKLRKIKVVEAGERTSLQFRVER</sequence>
<evidence type="ECO:0000313" key="2">
    <source>
        <dbReference type="EMBL" id="KPQ43972.1"/>
    </source>
</evidence>
<feature type="domain" description="Bacterial bifunctional deaminase-reductase C-terminal" evidence="1">
    <location>
        <begin position="8"/>
        <end position="181"/>
    </location>
</feature>
<evidence type="ECO:0000259" key="1">
    <source>
        <dbReference type="Pfam" id="PF01872"/>
    </source>
</evidence>
<dbReference type="EMBL" id="LKCM01000118">
    <property type="protein sequence ID" value="KPQ43972.1"/>
    <property type="molecule type" value="Genomic_DNA"/>
</dbReference>
<dbReference type="GO" id="GO:0009231">
    <property type="term" value="P:riboflavin biosynthetic process"/>
    <property type="evidence" value="ECO:0007669"/>
    <property type="project" value="InterPro"/>
</dbReference>
<dbReference type="Proteomes" id="UP000050360">
    <property type="component" value="Unassembled WGS sequence"/>
</dbReference>
<dbReference type="GO" id="GO:0008703">
    <property type="term" value="F:5-amino-6-(5-phosphoribosylamino)uracil reductase activity"/>
    <property type="evidence" value="ECO:0007669"/>
    <property type="project" value="InterPro"/>
</dbReference>
<evidence type="ECO:0000313" key="3">
    <source>
        <dbReference type="Proteomes" id="UP000050360"/>
    </source>
</evidence>
<accession>A0A0P8CAZ7</accession>
<dbReference type="SUPFAM" id="SSF53597">
    <property type="entry name" value="Dihydrofolate reductase-like"/>
    <property type="match status" value="1"/>
</dbReference>
<dbReference type="InterPro" id="IPR002734">
    <property type="entry name" value="RibDG_C"/>
</dbReference>
<comment type="caution">
    <text evidence="2">The sequence shown here is derived from an EMBL/GenBank/DDBJ whole genome shotgun (WGS) entry which is preliminary data.</text>
</comment>